<dbReference type="InterPro" id="IPR024083">
    <property type="entry name" value="Fumarase/histidase_N"/>
</dbReference>
<evidence type="ECO:0000313" key="5">
    <source>
        <dbReference type="Proteomes" id="UP000051733"/>
    </source>
</evidence>
<dbReference type="GO" id="GO:0006099">
    <property type="term" value="P:tricarboxylic acid cycle"/>
    <property type="evidence" value="ECO:0007669"/>
    <property type="project" value="InterPro"/>
</dbReference>
<dbReference type="GO" id="GO:0006531">
    <property type="term" value="P:aspartate metabolic process"/>
    <property type="evidence" value="ECO:0007669"/>
    <property type="project" value="TreeGrafter"/>
</dbReference>
<gene>
    <name evidence="4" type="ORF">FC26_GL001407</name>
</gene>
<dbReference type="SUPFAM" id="SSF48557">
    <property type="entry name" value="L-aspartase-like"/>
    <property type="match status" value="1"/>
</dbReference>
<dbReference type="Gene3D" id="1.10.40.30">
    <property type="entry name" value="Fumarase/aspartase (C-terminal domain)"/>
    <property type="match status" value="1"/>
</dbReference>
<dbReference type="OrthoDB" id="9802809at2"/>
<feature type="domain" description="Fumarase C C-terminal" evidence="3">
    <location>
        <begin position="399"/>
        <end position="450"/>
    </location>
</feature>
<dbReference type="Gene3D" id="1.20.200.10">
    <property type="entry name" value="Fumarase/aspartase (Central domain)"/>
    <property type="match status" value="1"/>
</dbReference>
<keyword evidence="5" id="KW-1185">Reference proteome</keyword>
<organism evidence="4 5">
    <name type="scientific">Paucilactobacillus vaccinostercus DSM 20634</name>
    <dbReference type="NCBI Taxonomy" id="1423813"/>
    <lineage>
        <taxon>Bacteria</taxon>
        <taxon>Bacillati</taxon>
        <taxon>Bacillota</taxon>
        <taxon>Bacilli</taxon>
        <taxon>Lactobacillales</taxon>
        <taxon>Lactobacillaceae</taxon>
        <taxon>Paucilactobacillus</taxon>
    </lineage>
</organism>
<dbReference type="EMBL" id="AYYY01000002">
    <property type="protein sequence ID" value="KRM62702.1"/>
    <property type="molecule type" value="Genomic_DNA"/>
</dbReference>
<dbReference type="InterPro" id="IPR020557">
    <property type="entry name" value="Fumarate_lyase_CS"/>
</dbReference>
<dbReference type="NCBIfam" id="NF008909">
    <property type="entry name" value="PRK12273.1"/>
    <property type="match status" value="1"/>
</dbReference>
<sequence>MRIETDCVGSLAIPDKALYGIHAARAQQNFPISSEKTDVALMKNIVLIKQAAAVVNQQAGTLDSQKSRAIIRACQDVLSGKYDDQFVVAAIQGGAGTSANMNVNEVVANVAGQYTAIVIHPNDDVNQSQSTNDVFPTAGKMTLLQLYPALRQQLQRLVHVLLDRAETFKDAVKVGRTQLQDAVPTTFGNSFHAYYSLFKRDLQRVNQAVDVLRNVNLGGTAIGTGLNASEFYREHIVDEVNDLTGVKLVVSEDKIDATQNCDALAAFSSSLKMLSLDLIKLSNDLRLLGSGPQAGLCELRLPAVQAGSSIMPGKVNPVIPEVVNQVAFQVIGYDTTVSLAVQAGQLELNAFEPVIFKDLIDGEAILTGALETLVTRCLEGIQVNAEYGKEQVEKSAISATVLAPVIGYERAMNLVKQAIRQKKSVKTLLKTQAIMSDEQIDYLFSTQHLINRPNDKRYVKVVN</sequence>
<protein>
    <submittedName>
        <fullName evidence="4">Aspartate ammonia-lyase</fullName>
    </submittedName>
</protein>
<dbReference type="PANTHER" id="PTHR42696:SF2">
    <property type="entry name" value="ASPARTATE AMMONIA-LYASE"/>
    <property type="match status" value="1"/>
</dbReference>
<dbReference type="PROSITE" id="PS00163">
    <property type="entry name" value="FUMARATE_LYASES"/>
    <property type="match status" value="1"/>
</dbReference>
<dbReference type="PATRIC" id="fig|1423813.3.peg.1433"/>
<dbReference type="InterPro" id="IPR008948">
    <property type="entry name" value="L-Aspartase-like"/>
</dbReference>
<comment type="caution">
    <text evidence="4">The sequence shown here is derived from an EMBL/GenBank/DDBJ whole genome shotgun (WGS) entry which is preliminary data.</text>
</comment>
<accession>A0A0R2A5J6</accession>
<dbReference type="InterPro" id="IPR051546">
    <property type="entry name" value="Aspartate_Ammonia-Lyase"/>
</dbReference>
<proteinExistence type="predicted"/>
<dbReference type="InterPro" id="IPR018951">
    <property type="entry name" value="Fumarase_C_C"/>
</dbReference>
<feature type="domain" description="Fumarate lyase N-terminal" evidence="2">
    <location>
        <begin position="13"/>
        <end position="332"/>
    </location>
</feature>
<dbReference type="FunFam" id="1.20.200.10:FF:000001">
    <property type="entry name" value="Fumarate hydratase, mitochondrial"/>
    <property type="match status" value="1"/>
</dbReference>
<dbReference type="STRING" id="1423813.FC26_GL001407"/>
<name>A0A0R2A5J6_9LACO</name>
<dbReference type="RefSeq" id="WP_057777080.1">
    <property type="nucleotide sequence ID" value="NZ_AYYY01000002.1"/>
</dbReference>
<dbReference type="GO" id="GO:0008797">
    <property type="term" value="F:aspartate ammonia-lyase activity"/>
    <property type="evidence" value="ECO:0007669"/>
    <property type="project" value="TreeGrafter"/>
</dbReference>
<evidence type="ECO:0000313" key="4">
    <source>
        <dbReference type="EMBL" id="KRM62702.1"/>
    </source>
</evidence>
<reference evidence="4 5" key="1">
    <citation type="journal article" date="2015" name="Genome Announc.">
        <title>Expanding the biotechnology potential of lactobacilli through comparative genomics of 213 strains and associated genera.</title>
        <authorList>
            <person name="Sun Z."/>
            <person name="Harris H.M."/>
            <person name="McCann A."/>
            <person name="Guo C."/>
            <person name="Argimon S."/>
            <person name="Zhang W."/>
            <person name="Yang X."/>
            <person name="Jeffery I.B."/>
            <person name="Cooney J.C."/>
            <person name="Kagawa T.F."/>
            <person name="Liu W."/>
            <person name="Song Y."/>
            <person name="Salvetti E."/>
            <person name="Wrobel A."/>
            <person name="Rasinkangas P."/>
            <person name="Parkhill J."/>
            <person name="Rea M.C."/>
            <person name="O'Sullivan O."/>
            <person name="Ritari J."/>
            <person name="Douillard F.P."/>
            <person name="Paul Ross R."/>
            <person name="Yang R."/>
            <person name="Briner A.E."/>
            <person name="Felis G.E."/>
            <person name="de Vos W.M."/>
            <person name="Barrangou R."/>
            <person name="Klaenhammer T.R."/>
            <person name="Caufield P.W."/>
            <person name="Cui Y."/>
            <person name="Zhang H."/>
            <person name="O'Toole P.W."/>
        </authorList>
    </citation>
    <scope>NUCLEOTIDE SEQUENCE [LARGE SCALE GENOMIC DNA]</scope>
    <source>
        <strain evidence="4 5">DSM 20634</strain>
    </source>
</reference>
<dbReference type="GO" id="GO:0005829">
    <property type="term" value="C:cytosol"/>
    <property type="evidence" value="ECO:0007669"/>
    <property type="project" value="TreeGrafter"/>
</dbReference>
<dbReference type="InterPro" id="IPR000362">
    <property type="entry name" value="Fumarate_lyase_fam"/>
</dbReference>
<evidence type="ECO:0000259" key="3">
    <source>
        <dbReference type="Pfam" id="PF10415"/>
    </source>
</evidence>
<evidence type="ECO:0000256" key="1">
    <source>
        <dbReference type="ARBA" id="ARBA00023239"/>
    </source>
</evidence>
<dbReference type="PANTHER" id="PTHR42696">
    <property type="entry name" value="ASPARTATE AMMONIA-LYASE"/>
    <property type="match status" value="1"/>
</dbReference>
<dbReference type="AlphaFoldDB" id="A0A0R2A5J6"/>
<evidence type="ECO:0000259" key="2">
    <source>
        <dbReference type="Pfam" id="PF00206"/>
    </source>
</evidence>
<dbReference type="Pfam" id="PF10415">
    <property type="entry name" value="FumaraseC_C"/>
    <property type="match status" value="1"/>
</dbReference>
<dbReference type="PRINTS" id="PR00149">
    <property type="entry name" value="FUMRATELYASE"/>
</dbReference>
<dbReference type="InterPro" id="IPR022761">
    <property type="entry name" value="Fumarate_lyase_N"/>
</dbReference>
<keyword evidence="1 4" id="KW-0456">Lyase</keyword>
<dbReference type="Pfam" id="PF00206">
    <property type="entry name" value="Lyase_1"/>
    <property type="match status" value="1"/>
</dbReference>
<dbReference type="Proteomes" id="UP000051733">
    <property type="component" value="Unassembled WGS sequence"/>
</dbReference>
<dbReference type="Gene3D" id="1.10.275.10">
    <property type="entry name" value="Fumarase/aspartase (N-terminal domain)"/>
    <property type="match status" value="1"/>
</dbReference>